<name>A0A0F9QZ24_9ZZZZ</name>
<dbReference type="AlphaFoldDB" id="A0A0F9QZ24"/>
<organism evidence="2">
    <name type="scientific">marine sediment metagenome</name>
    <dbReference type="NCBI Taxonomy" id="412755"/>
    <lineage>
        <taxon>unclassified sequences</taxon>
        <taxon>metagenomes</taxon>
        <taxon>ecological metagenomes</taxon>
    </lineage>
</organism>
<comment type="caution">
    <text evidence="2">The sequence shown here is derived from an EMBL/GenBank/DDBJ whole genome shotgun (WGS) entry which is preliminary data.</text>
</comment>
<dbReference type="EMBL" id="LAZR01001162">
    <property type="protein sequence ID" value="KKN49595.1"/>
    <property type="molecule type" value="Genomic_DNA"/>
</dbReference>
<protein>
    <submittedName>
        <fullName evidence="2">Uncharacterized protein</fullName>
    </submittedName>
</protein>
<accession>A0A0F9QZ24</accession>
<evidence type="ECO:0000256" key="1">
    <source>
        <dbReference type="SAM" id="MobiDB-lite"/>
    </source>
</evidence>
<proteinExistence type="predicted"/>
<reference evidence="2" key="1">
    <citation type="journal article" date="2015" name="Nature">
        <title>Complex archaea that bridge the gap between prokaryotes and eukaryotes.</title>
        <authorList>
            <person name="Spang A."/>
            <person name="Saw J.H."/>
            <person name="Jorgensen S.L."/>
            <person name="Zaremba-Niedzwiedzka K."/>
            <person name="Martijn J."/>
            <person name="Lind A.E."/>
            <person name="van Eijk R."/>
            <person name="Schleper C."/>
            <person name="Guy L."/>
            <person name="Ettema T.J."/>
        </authorList>
    </citation>
    <scope>NUCLEOTIDE SEQUENCE</scope>
</reference>
<feature type="compositionally biased region" description="Basic and acidic residues" evidence="1">
    <location>
        <begin position="1"/>
        <end position="23"/>
    </location>
</feature>
<feature type="region of interest" description="Disordered" evidence="1">
    <location>
        <begin position="1"/>
        <end position="36"/>
    </location>
</feature>
<evidence type="ECO:0000313" key="2">
    <source>
        <dbReference type="EMBL" id="KKN49595.1"/>
    </source>
</evidence>
<sequence length="36" mass="4002">MFDEEKKEGETPETPEEGKKEGEQTEGGGEEESSKE</sequence>
<gene>
    <name evidence="2" type="ORF">LCGC14_0641600</name>
</gene>